<keyword evidence="8" id="KW-1185">Reference proteome</keyword>
<dbReference type="PANTHER" id="PTHR11070:SF3">
    <property type="entry name" value="DNA 3'-5' HELICASE"/>
    <property type="match status" value="1"/>
</dbReference>
<name>A0ABM9WXG3_VIBAE</name>
<evidence type="ECO:0000256" key="1">
    <source>
        <dbReference type="ARBA" id="ARBA00022741"/>
    </source>
</evidence>
<keyword evidence="4 5" id="KW-0067">ATP-binding</keyword>
<sequence length="634" mass="73031">MATAELDLNKISDESIEAFKLIKDKKHFLLSGGAGSGKTYSLVEVLKAVINDSPSLNIACITYTNSAVAEIEDRVLHDNLYVSTIHDFLWNNIKNFQSEIKETLIELINEPEQLLIKNPGEELVEDDFFDDCELIKYKEYVKIANGIISHDQVIVLAAKMFEKYERLCSIVKDRYPFIFVDEYQDTDPIVVKILLEYMEKSERPNVVGFFGDSMQSIYDGSVGDLDIYTKSERPIVYEVFKTQNRRNPRKVICLANKIRTDGLKQQPSDDKYAPNMDEAGEVKQGEIKFLYSTSNSLEAVRQHLGWDFNCAESVKELNLTHNLIANKANFPELMRIYDKDKILEYLRTKVRKALVETEPEYDSSGKTFAQVLEHVGNPNPTPTQQAYIDNNLKYFEIAKSLPYDHISKLYVDKDQLLDDKKNYVGDDSKPSSNRDDLIKHLFKIENCIRLYDSKKFNQFIKATDYSIISVKDKVKLNAAIQDFKLGEDISIGKVIELAHNLGLVIKDDKLDKFISDRHYVYTQVCDVKYQEFRNVFNYLEGFLTFSTQHKTKGSEFSNVLVVLDNGQWNQYNFKYLFEKNGTDSVRQRSEKIFYVCCTRAKEKLAVFFPNPTPKTIETALEWFGEGNVVNLDAS</sequence>
<evidence type="ECO:0000256" key="2">
    <source>
        <dbReference type="ARBA" id="ARBA00022801"/>
    </source>
</evidence>
<dbReference type="RefSeq" id="WP_006741495.1">
    <property type="nucleotide sequence ID" value="NC_013456.1"/>
</dbReference>
<organism evidence="7 8">
    <name type="scientific">Vibrio antiquarius (strain Ex25)</name>
    <dbReference type="NCBI Taxonomy" id="150340"/>
    <lineage>
        <taxon>Bacteria</taxon>
        <taxon>Pseudomonadati</taxon>
        <taxon>Pseudomonadota</taxon>
        <taxon>Gammaproteobacteria</taxon>
        <taxon>Vibrionales</taxon>
        <taxon>Vibrionaceae</taxon>
        <taxon>Vibrio</taxon>
        <taxon>Vibrio diabolicus subgroup</taxon>
    </lineage>
</organism>
<reference evidence="8" key="1">
    <citation type="submission" date="2006-10" db="EMBL/GenBank/DDBJ databases">
        <authorList>
            <person name="Heidelberg J."/>
            <person name="Sebastian Y."/>
        </authorList>
    </citation>
    <scope>NUCLEOTIDE SEQUENCE [LARGE SCALE GENOMIC DNA]</scope>
    <source>
        <strain evidence="8">EX25</strain>
    </source>
</reference>
<feature type="domain" description="UvrD-like helicase ATP-binding" evidence="6">
    <location>
        <begin position="11"/>
        <end position="261"/>
    </location>
</feature>
<keyword evidence="3 5" id="KW-0347">Helicase</keyword>
<accession>A0ABM9WXG3</accession>
<dbReference type="Proteomes" id="UP000242664">
    <property type="component" value="Unassembled WGS sequence"/>
</dbReference>
<evidence type="ECO:0000256" key="3">
    <source>
        <dbReference type="ARBA" id="ARBA00022806"/>
    </source>
</evidence>
<dbReference type="PROSITE" id="PS51198">
    <property type="entry name" value="UVRD_HELICASE_ATP_BIND"/>
    <property type="match status" value="1"/>
</dbReference>
<dbReference type="SUPFAM" id="SSF52540">
    <property type="entry name" value="P-loop containing nucleoside triphosphate hydrolases"/>
    <property type="match status" value="1"/>
</dbReference>
<dbReference type="PANTHER" id="PTHR11070">
    <property type="entry name" value="UVRD / RECB / PCRA DNA HELICASE FAMILY MEMBER"/>
    <property type="match status" value="1"/>
</dbReference>
<evidence type="ECO:0000256" key="5">
    <source>
        <dbReference type="PROSITE-ProRule" id="PRU00560"/>
    </source>
</evidence>
<dbReference type="GO" id="GO:0004386">
    <property type="term" value="F:helicase activity"/>
    <property type="evidence" value="ECO:0007669"/>
    <property type="project" value="UniProtKB-KW"/>
</dbReference>
<dbReference type="EMBL" id="DS267811">
    <property type="protein sequence ID" value="EDN58104.1"/>
    <property type="molecule type" value="Genomic_DNA"/>
</dbReference>
<evidence type="ECO:0000313" key="7">
    <source>
        <dbReference type="EMBL" id="EDN58104.1"/>
    </source>
</evidence>
<protein>
    <submittedName>
        <fullName evidence="7">Superfamily I DNA and RNA helicases</fullName>
    </submittedName>
</protein>
<feature type="binding site" evidence="5">
    <location>
        <begin position="32"/>
        <end position="39"/>
    </location>
    <ligand>
        <name>ATP</name>
        <dbReference type="ChEBI" id="CHEBI:30616"/>
    </ligand>
</feature>
<evidence type="ECO:0000256" key="4">
    <source>
        <dbReference type="ARBA" id="ARBA00022840"/>
    </source>
</evidence>
<evidence type="ECO:0000313" key="8">
    <source>
        <dbReference type="Proteomes" id="UP000242664"/>
    </source>
</evidence>
<dbReference type="Pfam" id="PF13245">
    <property type="entry name" value="AAA_19"/>
    <property type="match status" value="1"/>
</dbReference>
<dbReference type="InterPro" id="IPR027417">
    <property type="entry name" value="P-loop_NTPase"/>
</dbReference>
<dbReference type="Gene3D" id="3.40.50.300">
    <property type="entry name" value="P-loop containing nucleotide triphosphate hydrolases"/>
    <property type="match status" value="2"/>
</dbReference>
<gene>
    <name evidence="7" type="ORF">VEx25_B0164</name>
</gene>
<proteinExistence type="predicted"/>
<keyword evidence="1 5" id="KW-0547">Nucleotide-binding</keyword>
<keyword evidence="2 5" id="KW-0378">Hydrolase</keyword>
<dbReference type="InterPro" id="IPR014016">
    <property type="entry name" value="UvrD-like_ATP-bd"/>
</dbReference>
<dbReference type="GeneID" id="45027503"/>
<evidence type="ECO:0000259" key="6">
    <source>
        <dbReference type="PROSITE" id="PS51198"/>
    </source>
</evidence>
<dbReference type="InterPro" id="IPR000212">
    <property type="entry name" value="DNA_helicase_UvrD/REP"/>
</dbReference>